<dbReference type="Proteomes" id="UP001241169">
    <property type="component" value="Unassembled WGS sequence"/>
</dbReference>
<proteinExistence type="predicted"/>
<gene>
    <name evidence="1" type="ORF">CPAR01_11853</name>
</gene>
<dbReference type="RefSeq" id="XP_060344896.1">
    <property type="nucleotide sequence ID" value="XM_060496111.1"/>
</dbReference>
<evidence type="ECO:0000313" key="2">
    <source>
        <dbReference type="Proteomes" id="UP001241169"/>
    </source>
</evidence>
<dbReference type="EMBL" id="MOPA01000010">
    <property type="protein sequence ID" value="KAK1529541.1"/>
    <property type="molecule type" value="Genomic_DNA"/>
</dbReference>
<sequence>MGCDAPRWKMFLRRVGTRDAYQDFQPHVIQSEEYLVNGETMWSLKPGSDAEASWIQLEKTIDSFIAVTPVDEYHFTPKIVAEAYEMGRDKNKTQPTVLISCSSQPYGNEMAKTLQRSGVLETHSTTFRVLVRP</sequence>
<comment type="caution">
    <text evidence="1">The sequence shown here is derived from an EMBL/GenBank/DDBJ whole genome shotgun (WGS) entry which is preliminary data.</text>
</comment>
<protein>
    <submittedName>
        <fullName evidence="1">Uncharacterized protein</fullName>
    </submittedName>
</protein>
<dbReference type="GeneID" id="85380010"/>
<name>A0ABQ9S928_9PEZI</name>
<reference evidence="1 2" key="1">
    <citation type="submission" date="2016-10" db="EMBL/GenBank/DDBJ databases">
        <title>The genome sequence of Colletotrichum fioriniae PJ7.</title>
        <authorList>
            <person name="Baroncelli R."/>
        </authorList>
    </citation>
    <scope>NUCLEOTIDE SEQUENCE [LARGE SCALE GENOMIC DNA]</scope>
    <source>
        <strain evidence="1 2">IMI 384185</strain>
    </source>
</reference>
<evidence type="ECO:0000313" key="1">
    <source>
        <dbReference type="EMBL" id="KAK1529541.1"/>
    </source>
</evidence>
<keyword evidence="2" id="KW-1185">Reference proteome</keyword>
<accession>A0ABQ9S928</accession>
<organism evidence="1 2">
    <name type="scientific">Colletotrichum paranaense</name>
    <dbReference type="NCBI Taxonomy" id="1914294"/>
    <lineage>
        <taxon>Eukaryota</taxon>
        <taxon>Fungi</taxon>
        <taxon>Dikarya</taxon>
        <taxon>Ascomycota</taxon>
        <taxon>Pezizomycotina</taxon>
        <taxon>Sordariomycetes</taxon>
        <taxon>Hypocreomycetidae</taxon>
        <taxon>Glomerellales</taxon>
        <taxon>Glomerellaceae</taxon>
        <taxon>Colletotrichum</taxon>
        <taxon>Colletotrichum acutatum species complex</taxon>
    </lineage>
</organism>